<reference evidence="2" key="1">
    <citation type="submission" date="2016-11" db="EMBL/GenBank/DDBJ databases">
        <authorList>
            <person name="Varghese N."/>
            <person name="Submissions S."/>
        </authorList>
    </citation>
    <scope>NUCLEOTIDE SEQUENCE [LARGE SCALE GENOMIC DNA]</scope>
    <source>
        <strain evidence="2">DSM 27370</strain>
    </source>
</reference>
<dbReference type="InterPro" id="IPR011486">
    <property type="entry name" value="BBP2"/>
</dbReference>
<dbReference type="InterPro" id="IPR023614">
    <property type="entry name" value="Porin_dom_sf"/>
</dbReference>
<evidence type="ECO:0000313" key="2">
    <source>
        <dbReference type="Proteomes" id="UP000184480"/>
    </source>
</evidence>
<dbReference type="Proteomes" id="UP000184480">
    <property type="component" value="Unassembled WGS sequence"/>
</dbReference>
<protein>
    <submittedName>
        <fullName evidence="1">Putative beta-barrel porin-2, OmpL-like. bbp2</fullName>
    </submittedName>
</protein>
<sequence>MILHVLCKKYIIILEKMRLPYFFFVTVAFLFTAKRALAQDTTEFKPSGRIIARSFFDYSQGFGSVNNESGFDLTRAFLGYSYQISRTLQAQVIIDGASGKNADGKLEVYVRNAFIRWQDKGFDISVGEIGLLQFSLQENYWKHRYVEKSFQDRNKMAPSVDLGVTAQYKINDYLSADLSLTNGEGYKQVEKNNSTRYAAGLTVSPLKNMVFRVYGDIYNDGEDLRDALPEGVTDGKYSDQKSLALFAGYQNSIISGGAEFNKVFNKGFIQGKDYYGYSFYASGKIADKWRVYGRYDLMDSDKPESFGSEWNSLDGQFIIMGIEYQPLKQLKISPNFRNINPDRSKSEQYIFVNFEINL</sequence>
<dbReference type="SUPFAM" id="SSF56935">
    <property type="entry name" value="Porins"/>
    <property type="match status" value="1"/>
</dbReference>
<accession>A0A1M4U3A4</accession>
<dbReference type="Pfam" id="PF07642">
    <property type="entry name" value="BBP2"/>
    <property type="match status" value="1"/>
</dbReference>
<keyword evidence="2" id="KW-1185">Reference proteome</keyword>
<proteinExistence type="predicted"/>
<dbReference type="AlphaFoldDB" id="A0A1M4U3A4"/>
<evidence type="ECO:0000313" key="1">
    <source>
        <dbReference type="EMBL" id="SHE51007.1"/>
    </source>
</evidence>
<dbReference type="Gene3D" id="2.40.160.10">
    <property type="entry name" value="Porin"/>
    <property type="match status" value="1"/>
</dbReference>
<gene>
    <name evidence="1" type="ORF">SAMN05444362_101491</name>
</gene>
<dbReference type="STRING" id="1346286.SAMN05444362_101491"/>
<name>A0A1M4U3A4_9BACT</name>
<dbReference type="EMBL" id="FQUC01000001">
    <property type="protein sequence ID" value="SHE51007.1"/>
    <property type="molecule type" value="Genomic_DNA"/>
</dbReference>
<organism evidence="1 2">
    <name type="scientific">Dysgonomonas macrotermitis</name>
    <dbReference type="NCBI Taxonomy" id="1346286"/>
    <lineage>
        <taxon>Bacteria</taxon>
        <taxon>Pseudomonadati</taxon>
        <taxon>Bacteroidota</taxon>
        <taxon>Bacteroidia</taxon>
        <taxon>Bacteroidales</taxon>
        <taxon>Dysgonomonadaceae</taxon>
        <taxon>Dysgonomonas</taxon>
    </lineage>
</organism>